<protein>
    <submittedName>
        <fullName evidence="2">Glutathione S-transferase</fullName>
    </submittedName>
</protein>
<dbReference type="CDD" id="cd03205">
    <property type="entry name" value="GST_C_6"/>
    <property type="match status" value="1"/>
</dbReference>
<dbReference type="InterPro" id="IPR036282">
    <property type="entry name" value="Glutathione-S-Trfase_C_sf"/>
</dbReference>
<proteinExistence type="predicted"/>
<dbReference type="PROSITE" id="PS50404">
    <property type="entry name" value="GST_NTER"/>
    <property type="match status" value="1"/>
</dbReference>
<evidence type="ECO:0000259" key="1">
    <source>
        <dbReference type="PROSITE" id="PS50404"/>
    </source>
</evidence>
<dbReference type="PANTHER" id="PTHR43968">
    <property type="match status" value="1"/>
</dbReference>
<keyword evidence="3" id="KW-1185">Reference proteome</keyword>
<sequence length="198" mass="21478">MLVLRYHPASPYARKVRIAASALGLTERLELSPTDTADPTDPIRAQNPLGKIPTLLFEDGSALYDSRVIVEYLDHLAGGGRIIPSDPARRFPALRLEALGDGICDAALLIRYEQTTRPEAQRSASWMELQQGKIDRALAVLDAAPPSGPCDIGHVAIACALGYLDLRFGGAWRTAAPKLVAWLDAFARETPAYEATRS</sequence>
<name>A0A1W6MZ20_9HYPH</name>
<accession>A0A1W6MZ20</accession>
<dbReference type="SUPFAM" id="SSF52833">
    <property type="entry name" value="Thioredoxin-like"/>
    <property type="match status" value="1"/>
</dbReference>
<dbReference type="CDD" id="cd03049">
    <property type="entry name" value="GST_N_3"/>
    <property type="match status" value="1"/>
</dbReference>
<dbReference type="STRING" id="655015.B1812_18900"/>
<evidence type="ECO:0000313" key="2">
    <source>
        <dbReference type="EMBL" id="ARN82818.1"/>
    </source>
</evidence>
<dbReference type="Gene3D" id="1.20.1050.10">
    <property type="match status" value="1"/>
</dbReference>
<dbReference type="GO" id="GO:0016740">
    <property type="term" value="F:transferase activity"/>
    <property type="evidence" value="ECO:0007669"/>
    <property type="project" value="UniProtKB-KW"/>
</dbReference>
<dbReference type="Pfam" id="PF13409">
    <property type="entry name" value="GST_N_2"/>
    <property type="match status" value="1"/>
</dbReference>
<dbReference type="GO" id="GO:0005737">
    <property type="term" value="C:cytoplasm"/>
    <property type="evidence" value="ECO:0007669"/>
    <property type="project" value="TreeGrafter"/>
</dbReference>
<dbReference type="InterPro" id="IPR004045">
    <property type="entry name" value="Glutathione_S-Trfase_N"/>
</dbReference>
<dbReference type="RefSeq" id="WP_085772954.1">
    <property type="nucleotide sequence ID" value="NZ_AP027149.1"/>
</dbReference>
<evidence type="ECO:0000313" key="3">
    <source>
        <dbReference type="Proteomes" id="UP000193978"/>
    </source>
</evidence>
<dbReference type="PANTHER" id="PTHR43968:SF6">
    <property type="entry name" value="GLUTATHIONE S-TRANSFERASE OMEGA"/>
    <property type="match status" value="1"/>
</dbReference>
<dbReference type="InterPro" id="IPR036249">
    <property type="entry name" value="Thioredoxin-like_sf"/>
</dbReference>
<dbReference type="Gene3D" id="3.40.30.10">
    <property type="entry name" value="Glutaredoxin"/>
    <property type="match status" value="1"/>
</dbReference>
<dbReference type="EMBL" id="CP019948">
    <property type="protein sequence ID" value="ARN82818.1"/>
    <property type="molecule type" value="Genomic_DNA"/>
</dbReference>
<dbReference type="OrthoDB" id="9795329at2"/>
<dbReference type="SUPFAM" id="SSF47616">
    <property type="entry name" value="GST C-terminal domain-like"/>
    <property type="match status" value="1"/>
</dbReference>
<dbReference type="KEGG" id="mbry:B1812_18900"/>
<reference evidence="2 3" key="1">
    <citation type="submission" date="2017-02" db="EMBL/GenBank/DDBJ databases">
        <authorList>
            <person name="Peterson S.W."/>
        </authorList>
    </citation>
    <scope>NUCLEOTIDE SEQUENCE [LARGE SCALE GENOMIC DNA]</scope>
    <source>
        <strain evidence="2 3">S285</strain>
    </source>
</reference>
<keyword evidence="2" id="KW-0808">Transferase</keyword>
<gene>
    <name evidence="2" type="ORF">B1812_18900</name>
</gene>
<feature type="domain" description="GST N-terminal" evidence="1">
    <location>
        <begin position="1"/>
        <end position="81"/>
    </location>
</feature>
<organism evidence="2 3">
    <name type="scientific">Methylocystis bryophila</name>
    <dbReference type="NCBI Taxonomy" id="655015"/>
    <lineage>
        <taxon>Bacteria</taxon>
        <taxon>Pseudomonadati</taxon>
        <taxon>Pseudomonadota</taxon>
        <taxon>Alphaproteobacteria</taxon>
        <taxon>Hyphomicrobiales</taxon>
        <taxon>Methylocystaceae</taxon>
        <taxon>Methylocystis</taxon>
    </lineage>
</organism>
<dbReference type="Pfam" id="PF13410">
    <property type="entry name" value="GST_C_2"/>
    <property type="match status" value="1"/>
</dbReference>
<dbReference type="AlphaFoldDB" id="A0A1W6MZ20"/>
<dbReference type="Proteomes" id="UP000193978">
    <property type="component" value="Chromosome"/>
</dbReference>
<dbReference type="InterPro" id="IPR050983">
    <property type="entry name" value="GST_Omega/HSP26"/>
</dbReference>